<evidence type="ECO:0000256" key="9">
    <source>
        <dbReference type="ARBA" id="ARBA00023242"/>
    </source>
</evidence>
<evidence type="ECO:0000259" key="12">
    <source>
        <dbReference type="PROSITE" id="PS50157"/>
    </source>
</evidence>
<dbReference type="Proteomes" id="UP000037069">
    <property type="component" value="Unassembled WGS sequence"/>
</dbReference>
<evidence type="ECO:0000256" key="1">
    <source>
        <dbReference type="ARBA" id="ARBA00004123"/>
    </source>
</evidence>
<dbReference type="PROSITE" id="PS50157">
    <property type="entry name" value="ZINC_FINGER_C2H2_2"/>
    <property type="match status" value="6"/>
</dbReference>
<dbReference type="SMART" id="SM00355">
    <property type="entry name" value="ZnF_C2H2"/>
    <property type="match status" value="7"/>
</dbReference>
<protein>
    <recommendedName>
        <fullName evidence="12">C2H2-type domain-containing protein</fullName>
    </recommendedName>
</protein>
<proteinExistence type="predicted"/>
<sequence length="1188" mass="135321">MNNCGLCQQLNNNLIEIYTKRLKSLAQIILKLKGYKHNWDLNLTLIVCEKCIHGLENVATLWESIPEAKQEHATENVGTSPEISKQKVEEDSHRKPNLSAITIINPVNTEKNIRTLYGMEEQMFEEDNNQVTSSHTQAKLPTITLITPKESLEKTYHEPIKLRIKLPPKRKRKSKVLKDNNLQSQALNTNSEIAGKRLRRPPKRYEDFKNHSLNKKSNEQTLKSLPEMSTLRLSNGDVIAKLVEMDNSDISSKLRILCQFCTKVFHFEKEFQNHLKTHNINVTNGLTDAGQSYLYYCKICDKSFREHYAVRRHYRIAHSEERPLQCEYCEASFKYKFNLDYHMAKHIPKKRFECVFCKKSFVLRYELQIHLRTHTNERPYKCQFCSFAFAHQTNLKNHQKVKHNKELTNSLILNHTKEDNDASSNECLKENHLEITTNEVVEEQTRELEQNHTDLSFSLNFQEFSNDLKNVKGEVYSTDTQDLKEDEAVMETDLLDNNCSTDTQDLREDEAVMETDLLDNNCSTDTQDLREDEAVMETDLLDNNCSTDTQDLREDEAVVETDLQDNNCSTDTQYLREDEAVMETDLQDNNGANTSETSEVSNVLKDGIDERFKYLPKNATVHIDSNILKALESSELLGLKKWPKSFQNTTKTNVQYSSSLANETKNSLNSGEKEENFYVNEKTTENEVERVSKEFLNECTSQSMDCDYDSQNMSVTKYEASAINVGSDAATNSTEFKVNINSSMSFESSEIAKASEGESLLQFNADHRKNNQLLNFELPSGSTLTKGGKFINISKLSEASSSGLDFKTSSHLKQVKIIENNFKTLQQTKNITSPKDNTMEISKMSNTNEETKTKSWKVIKISSRPVKLRNICNLNNLTAQQEVLNSNTAATKLNNINIFSKQTSNKVLSKTKVQQNRTSNNAAKSSNLIISQVPSNANNCSKPSLLKPIEKSPQSNTLCLTNPTKNSINLCNKPLITNIEILPPLNTLPTLRNNPLKPVPVTLIKPPKDYKYQCPHCYKYFKQKSPLTKHLRTHSGEKPYKCNLCPKSYADASNYKKHKILHKNAAEALNISRSKAYAVHNSPAYSTVSDPDPDGIEILQTLKKFENTNAKAEEDDDDVTSLTSSTMESYMWQDALENVLNNEEIVENIKKNLAGINNAIMPKSIQQMATKMPTNLCDINSFSSEDPD</sequence>
<evidence type="ECO:0000256" key="4">
    <source>
        <dbReference type="ARBA" id="ARBA00022771"/>
    </source>
</evidence>
<dbReference type="OMA" id="DASSNEC"/>
<evidence type="ECO:0000256" key="11">
    <source>
        <dbReference type="SAM" id="MobiDB-lite"/>
    </source>
</evidence>
<keyword evidence="2" id="KW-0479">Metal-binding</keyword>
<feature type="domain" description="C2H2-type" evidence="12">
    <location>
        <begin position="1012"/>
        <end position="1039"/>
    </location>
</feature>
<keyword evidence="5" id="KW-0862">Zinc</keyword>
<name>A0A0L0CJF8_LUCCU</name>
<feature type="domain" description="C2H2-type" evidence="12">
    <location>
        <begin position="352"/>
        <end position="379"/>
    </location>
</feature>
<dbReference type="InterPro" id="IPR013087">
    <property type="entry name" value="Znf_C2H2_type"/>
</dbReference>
<dbReference type="InterPro" id="IPR036236">
    <property type="entry name" value="Znf_C2H2_sf"/>
</dbReference>
<dbReference type="GO" id="GO:0008270">
    <property type="term" value="F:zinc ion binding"/>
    <property type="evidence" value="ECO:0007669"/>
    <property type="project" value="UniProtKB-KW"/>
</dbReference>
<comment type="caution">
    <text evidence="13">The sequence shown here is derived from an EMBL/GenBank/DDBJ whole genome shotgun (WGS) entry which is preliminary data.</text>
</comment>
<keyword evidence="7" id="KW-0238">DNA-binding</keyword>
<keyword evidence="8" id="KW-0804">Transcription</keyword>
<dbReference type="EMBL" id="JRES01000314">
    <property type="protein sequence ID" value="KNC32370.1"/>
    <property type="molecule type" value="Genomic_DNA"/>
</dbReference>
<feature type="domain" description="C2H2-type" evidence="12">
    <location>
        <begin position="380"/>
        <end position="408"/>
    </location>
</feature>
<dbReference type="PROSITE" id="PS00028">
    <property type="entry name" value="ZINC_FINGER_C2H2_1"/>
    <property type="match status" value="7"/>
</dbReference>
<reference evidence="13 14" key="1">
    <citation type="journal article" date="2015" name="Nat. Commun.">
        <title>Lucilia cuprina genome unlocks parasitic fly biology to underpin future interventions.</title>
        <authorList>
            <person name="Anstead C.A."/>
            <person name="Korhonen P.K."/>
            <person name="Young N.D."/>
            <person name="Hall R.S."/>
            <person name="Jex A.R."/>
            <person name="Murali S.C."/>
            <person name="Hughes D.S."/>
            <person name="Lee S.F."/>
            <person name="Perry T."/>
            <person name="Stroehlein A.J."/>
            <person name="Ansell B.R."/>
            <person name="Breugelmans B."/>
            <person name="Hofmann A."/>
            <person name="Qu J."/>
            <person name="Dugan S."/>
            <person name="Lee S.L."/>
            <person name="Chao H."/>
            <person name="Dinh H."/>
            <person name="Han Y."/>
            <person name="Doddapaneni H.V."/>
            <person name="Worley K.C."/>
            <person name="Muzny D.M."/>
            <person name="Ioannidis P."/>
            <person name="Waterhouse R.M."/>
            <person name="Zdobnov E.M."/>
            <person name="James P.J."/>
            <person name="Bagnall N.H."/>
            <person name="Kotze A.C."/>
            <person name="Gibbs R.A."/>
            <person name="Richards S."/>
            <person name="Batterham P."/>
            <person name="Gasser R.B."/>
        </authorList>
    </citation>
    <scope>NUCLEOTIDE SEQUENCE [LARGE SCALE GENOMIC DNA]</scope>
    <source>
        <strain evidence="13 14">LS</strain>
        <tissue evidence="13">Full body</tissue>
    </source>
</reference>
<dbReference type="SUPFAM" id="SSF57667">
    <property type="entry name" value="beta-beta-alpha zinc fingers"/>
    <property type="match status" value="3"/>
</dbReference>
<dbReference type="FunFam" id="3.30.160.60:FF:000325">
    <property type="entry name" value="ZFP90 zinc finger protein"/>
    <property type="match status" value="1"/>
</dbReference>
<dbReference type="Pfam" id="PF00096">
    <property type="entry name" value="zf-C2H2"/>
    <property type="match status" value="5"/>
</dbReference>
<evidence type="ECO:0000256" key="3">
    <source>
        <dbReference type="ARBA" id="ARBA00022737"/>
    </source>
</evidence>
<dbReference type="PANTHER" id="PTHR24377">
    <property type="entry name" value="IP01015P-RELATED"/>
    <property type="match status" value="1"/>
</dbReference>
<feature type="compositionally biased region" description="Basic and acidic residues" evidence="11">
    <location>
        <begin position="84"/>
        <end position="94"/>
    </location>
</feature>
<evidence type="ECO:0000256" key="6">
    <source>
        <dbReference type="ARBA" id="ARBA00023015"/>
    </source>
</evidence>
<keyword evidence="6" id="KW-0805">Transcription regulation</keyword>
<keyword evidence="14" id="KW-1185">Reference proteome</keyword>
<organism evidence="13 14">
    <name type="scientific">Lucilia cuprina</name>
    <name type="common">Green bottle fly</name>
    <name type="synonym">Australian sheep blowfly</name>
    <dbReference type="NCBI Taxonomy" id="7375"/>
    <lineage>
        <taxon>Eukaryota</taxon>
        <taxon>Metazoa</taxon>
        <taxon>Ecdysozoa</taxon>
        <taxon>Arthropoda</taxon>
        <taxon>Hexapoda</taxon>
        <taxon>Insecta</taxon>
        <taxon>Pterygota</taxon>
        <taxon>Neoptera</taxon>
        <taxon>Endopterygota</taxon>
        <taxon>Diptera</taxon>
        <taxon>Brachycera</taxon>
        <taxon>Muscomorpha</taxon>
        <taxon>Oestroidea</taxon>
        <taxon>Calliphoridae</taxon>
        <taxon>Luciliinae</taxon>
        <taxon>Lucilia</taxon>
    </lineage>
</organism>
<evidence type="ECO:0000256" key="10">
    <source>
        <dbReference type="PROSITE-ProRule" id="PRU00042"/>
    </source>
</evidence>
<gene>
    <name evidence="13" type="ORF">FF38_03261</name>
</gene>
<feature type="domain" description="C2H2-type" evidence="12">
    <location>
        <begin position="324"/>
        <end position="351"/>
    </location>
</feature>
<keyword evidence="4 10" id="KW-0863">Zinc-finger</keyword>
<dbReference type="AlphaFoldDB" id="A0A0L0CJF8"/>
<dbReference type="InterPro" id="IPR050826">
    <property type="entry name" value="Krueppel_C2H2_ZnFinger"/>
</dbReference>
<feature type="domain" description="C2H2-type" evidence="12">
    <location>
        <begin position="295"/>
        <end position="323"/>
    </location>
</feature>
<dbReference type="OrthoDB" id="427030at2759"/>
<evidence type="ECO:0000256" key="8">
    <source>
        <dbReference type="ARBA" id="ARBA00023163"/>
    </source>
</evidence>
<evidence type="ECO:0000313" key="14">
    <source>
        <dbReference type="Proteomes" id="UP000037069"/>
    </source>
</evidence>
<accession>A0A0L0CJF8</accession>
<evidence type="ECO:0000256" key="2">
    <source>
        <dbReference type="ARBA" id="ARBA00022723"/>
    </source>
</evidence>
<feature type="region of interest" description="Disordered" evidence="11">
    <location>
        <begin position="71"/>
        <end position="95"/>
    </location>
</feature>
<evidence type="ECO:0000313" key="13">
    <source>
        <dbReference type="EMBL" id="KNC32370.1"/>
    </source>
</evidence>
<dbReference type="GO" id="GO:0003677">
    <property type="term" value="F:DNA binding"/>
    <property type="evidence" value="ECO:0007669"/>
    <property type="project" value="UniProtKB-KW"/>
</dbReference>
<dbReference type="FunFam" id="3.30.160.60:FF:000446">
    <property type="entry name" value="Zinc finger protein"/>
    <property type="match status" value="1"/>
</dbReference>
<dbReference type="Gene3D" id="3.30.160.60">
    <property type="entry name" value="Classic Zinc Finger"/>
    <property type="match status" value="6"/>
</dbReference>
<evidence type="ECO:0000256" key="7">
    <source>
        <dbReference type="ARBA" id="ARBA00023125"/>
    </source>
</evidence>
<keyword evidence="3" id="KW-0677">Repeat</keyword>
<dbReference type="GO" id="GO:0005634">
    <property type="term" value="C:nucleus"/>
    <property type="evidence" value="ECO:0007669"/>
    <property type="project" value="UniProtKB-SubCell"/>
</dbReference>
<feature type="domain" description="C2H2-type" evidence="12">
    <location>
        <begin position="1040"/>
        <end position="1067"/>
    </location>
</feature>
<comment type="subcellular location">
    <subcellularLocation>
        <location evidence="1">Nucleus</location>
    </subcellularLocation>
</comment>
<keyword evidence="9" id="KW-0539">Nucleus</keyword>
<evidence type="ECO:0000256" key="5">
    <source>
        <dbReference type="ARBA" id="ARBA00022833"/>
    </source>
</evidence>